<name>A0A0N4Z2A2_PARTI</name>
<dbReference type="AlphaFoldDB" id="A0A0N4Z2A2"/>
<sequence>MKQIIAILLCIINLMNSEPKIEPPQKIQFKNDFDEIIQEAMKIATASERTLSLEDIILANAKEIPIKIEVKKEDKDEDLYIKKINSDGTIYFTETKESNNNLTTVDDIIREDDKIISEQKSNIEHSKTNNLSLDNSTKKEDDKENIFTFFVNFKNYYETSTVKYEVTNDSNKDYPSDSVNEEKENGIQLNKYNPIKYDFHISKQNSGIKNYTIKFYTVILILTILKFNYF</sequence>
<accession>A0A0N4Z2A2</accession>
<evidence type="ECO:0000313" key="2">
    <source>
        <dbReference type="Proteomes" id="UP000038045"/>
    </source>
</evidence>
<proteinExistence type="predicted"/>
<dbReference type="Proteomes" id="UP000038045">
    <property type="component" value="Unplaced"/>
</dbReference>
<keyword evidence="2" id="KW-1185">Reference proteome</keyword>
<evidence type="ECO:0000313" key="3">
    <source>
        <dbReference type="WBParaSite" id="PTRK_0000099700.1"/>
    </source>
</evidence>
<organism evidence="2 3">
    <name type="scientific">Parastrongyloides trichosuri</name>
    <name type="common">Possum-specific nematode worm</name>
    <dbReference type="NCBI Taxonomy" id="131310"/>
    <lineage>
        <taxon>Eukaryota</taxon>
        <taxon>Metazoa</taxon>
        <taxon>Ecdysozoa</taxon>
        <taxon>Nematoda</taxon>
        <taxon>Chromadorea</taxon>
        <taxon>Rhabditida</taxon>
        <taxon>Tylenchina</taxon>
        <taxon>Panagrolaimomorpha</taxon>
        <taxon>Strongyloidoidea</taxon>
        <taxon>Strongyloididae</taxon>
        <taxon>Parastrongyloides</taxon>
    </lineage>
</organism>
<feature type="chain" id="PRO_5005891171" evidence="1">
    <location>
        <begin position="18"/>
        <end position="230"/>
    </location>
</feature>
<reference evidence="3" key="1">
    <citation type="submission" date="2017-02" db="UniProtKB">
        <authorList>
            <consortium name="WormBaseParasite"/>
        </authorList>
    </citation>
    <scope>IDENTIFICATION</scope>
</reference>
<evidence type="ECO:0000256" key="1">
    <source>
        <dbReference type="SAM" id="SignalP"/>
    </source>
</evidence>
<protein>
    <submittedName>
        <fullName evidence="3">Uncharacterized protein</fullName>
    </submittedName>
</protein>
<feature type="signal peptide" evidence="1">
    <location>
        <begin position="1"/>
        <end position="17"/>
    </location>
</feature>
<dbReference type="WBParaSite" id="PTRK_0000099700.1">
    <property type="protein sequence ID" value="PTRK_0000099700.1"/>
    <property type="gene ID" value="PTRK_0000099700"/>
</dbReference>
<keyword evidence="1" id="KW-0732">Signal</keyword>